<dbReference type="GeneID" id="92940160"/>
<dbReference type="AlphaFoldDB" id="A0A0D1BU53"/>
<dbReference type="HOGENOM" id="CLU_172321_0_0_9"/>
<dbReference type="Proteomes" id="UP000032250">
    <property type="component" value="Unassembled WGS sequence"/>
</dbReference>
<proteinExistence type="predicted"/>
<dbReference type="Gene3D" id="1.10.1220.10">
    <property type="entry name" value="Met repressor-like"/>
    <property type="match status" value="1"/>
</dbReference>
<accession>A0A0D1BU53</accession>
<name>A0A0D1BU53_CLOBO</name>
<comment type="caution">
    <text evidence="1">The sequence shown here is derived from an EMBL/GenBank/DDBJ whole genome shotgun (WGS) entry which is preliminary data.</text>
</comment>
<dbReference type="InterPro" id="IPR010985">
    <property type="entry name" value="Ribbon_hlx_hlx"/>
</dbReference>
<dbReference type="OrthoDB" id="1634058at2"/>
<dbReference type="InterPro" id="IPR013321">
    <property type="entry name" value="Arc_rbn_hlx_hlx"/>
</dbReference>
<dbReference type="GO" id="GO:0006355">
    <property type="term" value="P:regulation of DNA-templated transcription"/>
    <property type="evidence" value="ECO:0007669"/>
    <property type="project" value="InterPro"/>
</dbReference>
<gene>
    <name evidence="1" type="ORF">N495_17755</name>
</gene>
<dbReference type="RefSeq" id="WP_003483054.1">
    <property type="nucleotide sequence ID" value="NZ_JXSU01000008.1"/>
</dbReference>
<dbReference type="EMBL" id="JXSU01000008">
    <property type="protein sequence ID" value="KIS22301.1"/>
    <property type="molecule type" value="Genomic_DNA"/>
</dbReference>
<dbReference type="SUPFAM" id="SSF47598">
    <property type="entry name" value="Ribbon-helix-helix"/>
    <property type="match status" value="1"/>
</dbReference>
<dbReference type="PATRIC" id="fig|1379739.3.peg.3930"/>
<protein>
    <submittedName>
        <fullName evidence="1">CopG family transcriptional regulator</fullName>
    </submittedName>
</protein>
<evidence type="ECO:0000313" key="1">
    <source>
        <dbReference type="EMBL" id="KIS22301.1"/>
    </source>
</evidence>
<evidence type="ECO:0000313" key="2">
    <source>
        <dbReference type="Proteomes" id="UP000032250"/>
    </source>
</evidence>
<organism evidence="1 2">
    <name type="scientific">Clostridium botulinum B2 450</name>
    <dbReference type="NCBI Taxonomy" id="1379739"/>
    <lineage>
        <taxon>Bacteria</taxon>
        <taxon>Bacillati</taxon>
        <taxon>Bacillota</taxon>
        <taxon>Clostridia</taxon>
        <taxon>Eubacteriales</taxon>
        <taxon>Clostridiaceae</taxon>
        <taxon>Clostridium</taxon>
    </lineage>
</organism>
<sequence>MADKKKVVINLPNTLYNEINEIIKKDSQKRSEFFREAIILYIEERKKQIKLDEMKKGYIEMANINRDYAEQGFEQDVKDLKNYEAMLSESDFPNDTTDSKKRRYILC</sequence>
<reference evidence="1 2" key="1">
    <citation type="submission" date="2014-06" db="EMBL/GenBank/DDBJ databases">
        <title>Genome characterization of distinct group I Clostridium botulinum lineages.</title>
        <authorList>
            <person name="Giordani F."/>
            <person name="Anselmo A."/>
            <person name="Fillo S."/>
            <person name="Palozzi A.M."/>
            <person name="Fortunato A."/>
            <person name="Gentile B."/>
            <person name="Ciammaruconi A."/>
            <person name="Anniballi F."/>
            <person name="De Medici D."/>
            <person name="Lista F."/>
        </authorList>
    </citation>
    <scope>NUCLEOTIDE SEQUENCE [LARGE SCALE GENOMIC DNA]</scope>
    <source>
        <strain evidence="1 2">B2 450</strain>
    </source>
</reference>
<dbReference type="CDD" id="cd22231">
    <property type="entry name" value="RHH_NikR_HicB-like"/>
    <property type="match status" value="1"/>
</dbReference>